<accession>A0ABV6L360</accession>
<dbReference type="InterPro" id="IPR050708">
    <property type="entry name" value="T6SS_VgrG/RHS"/>
</dbReference>
<gene>
    <name evidence="1" type="ORF">ACFFGT_04125</name>
</gene>
<evidence type="ECO:0000313" key="2">
    <source>
        <dbReference type="Proteomes" id="UP001589828"/>
    </source>
</evidence>
<name>A0ABV6L360_9SPHI</name>
<dbReference type="PANTHER" id="PTHR32305:SF15">
    <property type="entry name" value="PROTEIN RHSA-RELATED"/>
    <property type="match status" value="1"/>
</dbReference>
<organism evidence="1 2">
    <name type="scientific">Mucilaginibacter angelicae</name>
    <dbReference type="NCBI Taxonomy" id="869718"/>
    <lineage>
        <taxon>Bacteria</taxon>
        <taxon>Pseudomonadati</taxon>
        <taxon>Bacteroidota</taxon>
        <taxon>Sphingobacteriia</taxon>
        <taxon>Sphingobacteriales</taxon>
        <taxon>Sphingobacteriaceae</taxon>
        <taxon>Mucilaginibacter</taxon>
    </lineage>
</organism>
<dbReference type="EMBL" id="JBHLTS010000007">
    <property type="protein sequence ID" value="MFC0513368.1"/>
    <property type="molecule type" value="Genomic_DNA"/>
</dbReference>
<reference evidence="1 2" key="1">
    <citation type="submission" date="2024-09" db="EMBL/GenBank/DDBJ databases">
        <authorList>
            <person name="Sun Q."/>
            <person name="Mori K."/>
        </authorList>
    </citation>
    <scope>NUCLEOTIDE SEQUENCE [LARGE SCALE GENOMIC DNA]</scope>
    <source>
        <strain evidence="1 2">NCAIM B.02415</strain>
    </source>
</reference>
<dbReference type="Proteomes" id="UP001589828">
    <property type="component" value="Unassembled WGS sequence"/>
</dbReference>
<dbReference type="InterPro" id="IPR022385">
    <property type="entry name" value="Rhs_assc_core"/>
</dbReference>
<evidence type="ECO:0000313" key="1">
    <source>
        <dbReference type="EMBL" id="MFC0513368.1"/>
    </source>
</evidence>
<proteinExistence type="predicted"/>
<sequence length="323" mass="36499">MSYTYDAEGNKLRRFSTPGGKRYYMGGIEFEDPANTGTCNLSFIRTDEGRVFTSGTTASYEYNLSDHLGSARFSFSMQTNTPTVTQTDDYYPFGLEIPCSLVASPKNEYLYNHKELQEETGLYDYGARYYDPLIGRLNTVDNKAEKYQGISSYAYAVNNPLVFLDPDGNDIVWFNQKGEEIGRKESQTEFRTLVATRLNPEYVKGKTAFYIYKEAKMPGVITKTIDKDEKGNAIGNPQETKFQEHDYEIAAQTFLFNKDLKEDNLEIGSKYEKGSDASTPLDVNLVKAWIYKESRIGKGQKVATEASDLLSMYNTGDKGGKRT</sequence>
<comment type="caution">
    <text evidence="1">The sequence shown here is derived from an EMBL/GenBank/DDBJ whole genome shotgun (WGS) entry which is preliminary data.</text>
</comment>
<dbReference type="Gene3D" id="2.180.10.10">
    <property type="entry name" value="RHS repeat-associated core"/>
    <property type="match status" value="1"/>
</dbReference>
<dbReference type="PANTHER" id="PTHR32305">
    <property type="match status" value="1"/>
</dbReference>
<keyword evidence="2" id="KW-1185">Reference proteome</keyword>
<dbReference type="NCBIfam" id="TIGR03696">
    <property type="entry name" value="Rhs_assc_core"/>
    <property type="match status" value="1"/>
</dbReference>
<protein>
    <submittedName>
        <fullName evidence="1">RHS repeat domain-containing protein</fullName>
    </submittedName>
</protein>